<dbReference type="Proteomes" id="UP000317421">
    <property type="component" value="Unassembled WGS sequence"/>
</dbReference>
<gene>
    <name evidence="1" type="ORF">Pla108_12350</name>
</gene>
<dbReference type="RefSeq" id="WP_146443970.1">
    <property type="nucleotide sequence ID" value="NZ_SJPR01000001.1"/>
</dbReference>
<organism evidence="1 2">
    <name type="scientific">Botrimarina colliarenosi</name>
    <dbReference type="NCBI Taxonomy" id="2528001"/>
    <lineage>
        <taxon>Bacteria</taxon>
        <taxon>Pseudomonadati</taxon>
        <taxon>Planctomycetota</taxon>
        <taxon>Planctomycetia</taxon>
        <taxon>Pirellulales</taxon>
        <taxon>Lacipirellulaceae</taxon>
        <taxon>Botrimarina</taxon>
    </lineage>
</organism>
<evidence type="ECO:0000313" key="2">
    <source>
        <dbReference type="Proteomes" id="UP000317421"/>
    </source>
</evidence>
<accession>A0A5C6AMD9</accession>
<keyword evidence="2" id="KW-1185">Reference proteome</keyword>
<dbReference type="AlphaFoldDB" id="A0A5C6AMD9"/>
<dbReference type="EMBL" id="SJPR01000001">
    <property type="protein sequence ID" value="TWU00286.1"/>
    <property type="molecule type" value="Genomic_DNA"/>
</dbReference>
<sequence length="104" mass="11152">MKPSERLGGVLAIVVALLVVAGCGYGEVSPKAYQFAKTLYGLCNRQTSEAIDPVAVQIGAAREAEEITQREADWLDAILNDARAGDWSAAQAAARRMMEDQVGR</sequence>
<protein>
    <recommendedName>
        <fullName evidence="3">Lipoprotein</fullName>
    </recommendedName>
</protein>
<dbReference type="OrthoDB" id="288412at2"/>
<proteinExistence type="predicted"/>
<evidence type="ECO:0000313" key="1">
    <source>
        <dbReference type="EMBL" id="TWU00286.1"/>
    </source>
</evidence>
<comment type="caution">
    <text evidence="1">The sequence shown here is derived from an EMBL/GenBank/DDBJ whole genome shotgun (WGS) entry which is preliminary data.</text>
</comment>
<dbReference type="PROSITE" id="PS51257">
    <property type="entry name" value="PROKAR_LIPOPROTEIN"/>
    <property type="match status" value="1"/>
</dbReference>
<evidence type="ECO:0008006" key="3">
    <source>
        <dbReference type="Google" id="ProtNLM"/>
    </source>
</evidence>
<reference evidence="1 2" key="1">
    <citation type="submission" date="2019-02" db="EMBL/GenBank/DDBJ databases">
        <title>Deep-cultivation of Planctomycetes and their phenomic and genomic characterization uncovers novel biology.</title>
        <authorList>
            <person name="Wiegand S."/>
            <person name="Jogler M."/>
            <person name="Boedeker C."/>
            <person name="Pinto D."/>
            <person name="Vollmers J."/>
            <person name="Rivas-Marin E."/>
            <person name="Kohn T."/>
            <person name="Peeters S.H."/>
            <person name="Heuer A."/>
            <person name="Rast P."/>
            <person name="Oberbeckmann S."/>
            <person name="Bunk B."/>
            <person name="Jeske O."/>
            <person name="Meyerdierks A."/>
            <person name="Storesund J.E."/>
            <person name="Kallscheuer N."/>
            <person name="Luecker S."/>
            <person name="Lage O.M."/>
            <person name="Pohl T."/>
            <person name="Merkel B.J."/>
            <person name="Hornburger P."/>
            <person name="Mueller R.-W."/>
            <person name="Bruemmer F."/>
            <person name="Labrenz M."/>
            <person name="Spormann A.M."/>
            <person name="Op Den Camp H."/>
            <person name="Overmann J."/>
            <person name="Amann R."/>
            <person name="Jetten M.S.M."/>
            <person name="Mascher T."/>
            <person name="Medema M.H."/>
            <person name="Devos D.P."/>
            <person name="Kaster A.-K."/>
            <person name="Ovreas L."/>
            <person name="Rohde M."/>
            <person name="Galperin M.Y."/>
            <person name="Jogler C."/>
        </authorList>
    </citation>
    <scope>NUCLEOTIDE SEQUENCE [LARGE SCALE GENOMIC DNA]</scope>
    <source>
        <strain evidence="1 2">Pla108</strain>
    </source>
</reference>
<name>A0A5C6AMD9_9BACT</name>